<keyword evidence="5" id="KW-1185">Reference proteome</keyword>
<dbReference type="PANTHER" id="PTHR10075:SF100">
    <property type="entry name" value="FASCICLIN-2"/>
    <property type="match status" value="1"/>
</dbReference>
<dbReference type="PROSITE" id="PS50835">
    <property type="entry name" value="IG_LIKE"/>
    <property type="match status" value="3"/>
</dbReference>
<dbReference type="InterPro" id="IPR003598">
    <property type="entry name" value="Ig_sub2"/>
</dbReference>
<dbReference type="AlphaFoldDB" id="A0A5E4QVA8"/>
<organism evidence="4 5">
    <name type="scientific">Leptidea sinapis</name>
    <dbReference type="NCBI Taxonomy" id="189913"/>
    <lineage>
        <taxon>Eukaryota</taxon>
        <taxon>Metazoa</taxon>
        <taxon>Ecdysozoa</taxon>
        <taxon>Arthropoda</taxon>
        <taxon>Hexapoda</taxon>
        <taxon>Insecta</taxon>
        <taxon>Pterygota</taxon>
        <taxon>Neoptera</taxon>
        <taxon>Endopterygota</taxon>
        <taxon>Lepidoptera</taxon>
        <taxon>Glossata</taxon>
        <taxon>Ditrysia</taxon>
        <taxon>Papilionoidea</taxon>
        <taxon>Pieridae</taxon>
        <taxon>Dismorphiinae</taxon>
        <taxon>Leptidea</taxon>
    </lineage>
</organism>
<dbReference type="InterPro" id="IPR003599">
    <property type="entry name" value="Ig_sub"/>
</dbReference>
<dbReference type="GO" id="GO:0030424">
    <property type="term" value="C:axon"/>
    <property type="evidence" value="ECO:0007669"/>
    <property type="project" value="TreeGrafter"/>
</dbReference>
<sequence length="338" mass="37760">MVKYITCVLVATFIALCSSQPLDKLPVLEPVPSVAYFQVSKDAVPFTLRCSAPGRASGVKFHWQKNGKDLNIDNENIIQRGGDITILKPTENDAGQYKCLADSVAGVASSRTINVQKAFIDPTKSEVKTHKPIEGKPFKLDCKIPASNPKPKISWSYQLVADPSVSNELMNPRILASPDGDLYFSNITKEDVNIKFKYVCVAVSPVTHEKVVLAEHILDEAVPSSDQDNELTDQYISQDMTAKYGEVTMIYCIFGGTPLAHPDWFKDGVDVNGQPGDRITRYNRSKGRRLLIRETWFEDEGSFKCVGNNEVGKPREHILPLKHLKYPLQLHQLKLEKT</sequence>
<dbReference type="InterPro" id="IPR007110">
    <property type="entry name" value="Ig-like_dom"/>
</dbReference>
<feature type="domain" description="Ig-like" evidence="3">
    <location>
        <begin position="122"/>
        <end position="212"/>
    </location>
</feature>
<dbReference type="InterPro" id="IPR013098">
    <property type="entry name" value="Ig_I-set"/>
</dbReference>
<dbReference type="InterPro" id="IPR036179">
    <property type="entry name" value="Ig-like_dom_sf"/>
</dbReference>
<evidence type="ECO:0000313" key="4">
    <source>
        <dbReference type="EMBL" id="VVD01155.1"/>
    </source>
</evidence>
<keyword evidence="1" id="KW-0393">Immunoglobulin domain</keyword>
<dbReference type="SMART" id="SM00409">
    <property type="entry name" value="IG"/>
    <property type="match status" value="3"/>
</dbReference>
<gene>
    <name evidence="4" type="ORF">LSINAPIS_LOCUS11637</name>
</gene>
<feature type="domain" description="Ig-like" evidence="3">
    <location>
        <begin position="26"/>
        <end position="114"/>
    </location>
</feature>
<feature type="chain" id="PRO_5022931470" description="Ig-like domain-containing protein" evidence="2">
    <location>
        <begin position="20"/>
        <end position="338"/>
    </location>
</feature>
<dbReference type="GO" id="GO:0007411">
    <property type="term" value="P:axon guidance"/>
    <property type="evidence" value="ECO:0007669"/>
    <property type="project" value="TreeGrafter"/>
</dbReference>
<dbReference type="SUPFAM" id="SSF48726">
    <property type="entry name" value="Immunoglobulin"/>
    <property type="match status" value="3"/>
</dbReference>
<feature type="signal peptide" evidence="2">
    <location>
        <begin position="1"/>
        <end position="19"/>
    </location>
</feature>
<dbReference type="Gene3D" id="2.60.40.10">
    <property type="entry name" value="Immunoglobulins"/>
    <property type="match status" value="3"/>
</dbReference>
<proteinExistence type="predicted"/>
<dbReference type="GO" id="GO:0005886">
    <property type="term" value="C:plasma membrane"/>
    <property type="evidence" value="ECO:0007669"/>
    <property type="project" value="TreeGrafter"/>
</dbReference>
<dbReference type="PANTHER" id="PTHR10075">
    <property type="entry name" value="BASIGIN RELATED"/>
    <property type="match status" value="1"/>
</dbReference>
<dbReference type="Pfam" id="PF07679">
    <property type="entry name" value="I-set"/>
    <property type="match status" value="1"/>
</dbReference>
<dbReference type="SMART" id="SM00408">
    <property type="entry name" value="IGc2"/>
    <property type="match status" value="3"/>
</dbReference>
<dbReference type="Pfam" id="PF13895">
    <property type="entry name" value="Ig_2"/>
    <property type="match status" value="1"/>
</dbReference>
<protein>
    <recommendedName>
        <fullName evidence="3">Ig-like domain-containing protein</fullName>
    </recommendedName>
</protein>
<dbReference type="GO" id="GO:0007156">
    <property type="term" value="P:homophilic cell adhesion via plasma membrane adhesion molecules"/>
    <property type="evidence" value="ECO:0007669"/>
    <property type="project" value="TreeGrafter"/>
</dbReference>
<dbReference type="GO" id="GO:0098632">
    <property type="term" value="F:cell-cell adhesion mediator activity"/>
    <property type="evidence" value="ECO:0007669"/>
    <property type="project" value="TreeGrafter"/>
</dbReference>
<evidence type="ECO:0000313" key="5">
    <source>
        <dbReference type="Proteomes" id="UP000324832"/>
    </source>
</evidence>
<evidence type="ECO:0000256" key="1">
    <source>
        <dbReference type="ARBA" id="ARBA00023319"/>
    </source>
</evidence>
<keyword evidence="2" id="KW-0732">Signal</keyword>
<dbReference type="GO" id="GO:0070593">
    <property type="term" value="P:dendrite self-avoidance"/>
    <property type="evidence" value="ECO:0007669"/>
    <property type="project" value="TreeGrafter"/>
</dbReference>
<evidence type="ECO:0000256" key="2">
    <source>
        <dbReference type="SAM" id="SignalP"/>
    </source>
</evidence>
<dbReference type="Proteomes" id="UP000324832">
    <property type="component" value="Unassembled WGS sequence"/>
</dbReference>
<reference evidence="4 5" key="1">
    <citation type="submission" date="2017-07" db="EMBL/GenBank/DDBJ databases">
        <authorList>
            <person name="Talla V."/>
            <person name="Backstrom N."/>
        </authorList>
    </citation>
    <scope>NUCLEOTIDE SEQUENCE [LARGE SCALE GENOMIC DNA]</scope>
</reference>
<dbReference type="EMBL" id="FZQP02005210">
    <property type="protein sequence ID" value="VVD01155.1"/>
    <property type="molecule type" value="Genomic_DNA"/>
</dbReference>
<accession>A0A5E4QVA8</accession>
<name>A0A5E4QVA8_9NEOP</name>
<evidence type="ECO:0000259" key="3">
    <source>
        <dbReference type="PROSITE" id="PS50835"/>
    </source>
</evidence>
<feature type="domain" description="Ig-like" evidence="3">
    <location>
        <begin position="223"/>
        <end position="305"/>
    </location>
</feature>
<dbReference type="InterPro" id="IPR013783">
    <property type="entry name" value="Ig-like_fold"/>
</dbReference>